<evidence type="ECO:0000313" key="1">
    <source>
        <dbReference type="EMBL" id="MBX45296.1"/>
    </source>
</evidence>
<dbReference type="AlphaFoldDB" id="A0A2P2NS23"/>
<sequence>MFDLKFNCCSHLRMLVVCVCSKWSCLL</sequence>
<reference evidence="1" key="1">
    <citation type="submission" date="2018-02" db="EMBL/GenBank/DDBJ databases">
        <title>Rhizophora mucronata_Transcriptome.</title>
        <authorList>
            <person name="Meera S.P."/>
            <person name="Sreeshan A."/>
            <person name="Augustine A."/>
        </authorList>
    </citation>
    <scope>NUCLEOTIDE SEQUENCE</scope>
    <source>
        <tissue evidence="1">Leaf</tissue>
    </source>
</reference>
<name>A0A2P2NS23_RHIMU</name>
<protein>
    <submittedName>
        <fullName evidence="1">Uncharacterized protein</fullName>
    </submittedName>
</protein>
<dbReference type="EMBL" id="GGEC01064812">
    <property type="protein sequence ID" value="MBX45296.1"/>
    <property type="molecule type" value="Transcribed_RNA"/>
</dbReference>
<accession>A0A2P2NS23</accession>
<proteinExistence type="predicted"/>
<organism evidence="1">
    <name type="scientific">Rhizophora mucronata</name>
    <name type="common">Asiatic mangrove</name>
    <dbReference type="NCBI Taxonomy" id="61149"/>
    <lineage>
        <taxon>Eukaryota</taxon>
        <taxon>Viridiplantae</taxon>
        <taxon>Streptophyta</taxon>
        <taxon>Embryophyta</taxon>
        <taxon>Tracheophyta</taxon>
        <taxon>Spermatophyta</taxon>
        <taxon>Magnoliopsida</taxon>
        <taxon>eudicotyledons</taxon>
        <taxon>Gunneridae</taxon>
        <taxon>Pentapetalae</taxon>
        <taxon>rosids</taxon>
        <taxon>fabids</taxon>
        <taxon>Malpighiales</taxon>
        <taxon>Rhizophoraceae</taxon>
        <taxon>Rhizophora</taxon>
    </lineage>
</organism>